<dbReference type="EC" id="6.2.1.12" evidence="2"/>
<evidence type="ECO:0000313" key="11">
    <source>
        <dbReference type="Proteomes" id="UP000036987"/>
    </source>
</evidence>
<dbReference type="Pfam" id="PF13193">
    <property type="entry name" value="AMP-binding_C"/>
    <property type="match status" value="1"/>
</dbReference>
<dbReference type="GO" id="GO:0005524">
    <property type="term" value="F:ATP binding"/>
    <property type="evidence" value="ECO:0007669"/>
    <property type="project" value="UniProtKB-KW"/>
</dbReference>
<keyword evidence="7" id="KW-0812">Transmembrane</keyword>
<evidence type="ECO:0000259" key="8">
    <source>
        <dbReference type="Pfam" id="PF00501"/>
    </source>
</evidence>
<keyword evidence="4" id="KW-0547">Nucleotide-binding</keyword>
<dbReference type="GO" id="GO:0016207">
    <property type="term" value="F:4-coumarate-CoA ligase activity"/>
    <property type="evidence" value="ECO:0007669"/>
    <property type="project" value="UniProtKB-EC"/>
</dbReference>
<dbReference type="FunFam" id="3.30.300.30:FF:000007">
    <property type="entry name" value="4-coumarate--CoA ligase 2"/>
    <property type="match status" value="1"/>
</dbReference>
<keyword evidence="7" id="KW-1133">Transmembrane helix</keyword>
<dbReference type="Gene3D" id="3.40.50.12780">
    <property type="entry name" value="N-terminal domain of ligase-like"/>
    <property type="match status" value="1"/>
</dbReference>
<keyword evidence="7" id="KW-0472">Membrane</keyword>
<dbReference type="Proteomes" id="UP000036987">
    <property type="component" value="Unassembled WGS sequence"/>
</dbReference>
<dbReference type="GO" id="GO:0106290">
    <property type="term" value="F:trans-cinnamate-CoA ligase activity"/>
    <property type="evidence" value="ECO:0007669"/>
    <property type="project" value="UniProtKB-ARBA"/>
</dbReference>
<dbReference type="CDD" id="cd05904">
    <property type="entry name" value="4CL"/>
    <property type="match status" value="1"/>
</dbReference>
<accession>A0A0K9NPU7</accession>
<comment type="catalytic activity">
    <reaction evidence="6">
        <text>(E)-4-coumarate + ATP + CoA = (E)-4-coumaroyl-CoA + AMP + diphosphate</text>
        <dbReference type="Rhea" id="RHEA:19641"/>
        <dbReference type="ChEBI" id="CHEBI:12876"/>
        <dbReference type="ChEBI" id="CHEBI:30616"/>
        <dbReference type="ChEBI" id="CHEBI:33019"/>
        <dbReference type="ChEBI" id="CHEBI:57287"/>
        <dbReference type="ChEBI" id="CHEBI:85008"/>
        <dbReference type="ChEBI" id="CHEBI:456215"/>
        <dbReference type="EC" id="6.2.1.12"/>
    </reaction>
    <physiologicalReaction direction="left-to-right" evidence="6">
        <dbReference type="Rhea" id="RHEA:19642"/>
    </physiologicalReaction>
</comment>
<dbReference type="AlphaFoldDB" id="A0A0K9NPU7"/>
<keyword evidence="5" id="KW-0067">ATP-binding</keyword>
<comment type="caution">
    <text evidence="10">The sequence shown here is derived from an EMBL/GenBank/DDBJ whole genome shotgun (WGS) entry which is preliminary data.</text>
</comment>
<dbReference type="PANTHER" id="PTHR24096">
    <property type="entry name" value="LONG-CHAIN-FATTY-ACID--COA LIGASE"/>
    <property type="match status" value="1"/>
</dbReference>
<dbReference type="GO" id="GO:0016405">
    <property type="term" value="F:CoA-ligase activity"/>
    <property type="evidence" value="ECO:0000318"/>
    <property type="project" value="GO_Central"/>
</dbReference>
<dbReference type="SUPFAM" id="SSF56801">
    <property type="entry name" value="Acetyl-CoA synthetase-like"/>
    <property type="match status" value="1"/>
</dbReference>
<gene>
    <name evidence="10" type="ORF">ZOSMA_7G00380</name>
</gene>
<evidence type="ECO:0000256" key="1">
    <source>
        <dbReference type="ARBA" id="ARBA00006432"/>
    </source>
</evidence>
<dbReference type="InterPro" id="IPR042099">
    <property type="entry name" value="ANL_N_sf"/>
</dbReference>
<dbReference type="InterPro" id="IPR025110">
    <property type="entry name" value="AMP-bd_C"/>
</dbReference>
<dbReference type="OrthoDB" id="10253869at2759"/>
<evidence type="ECO:0000259" key="9">
    <source>
        <dbReference type="Pfam" id="PF13193"/>
    </source>
</evidence>
<evidence type="ECO:0000256" key="2">
    <source>
        <dbReference type="ARBA" id="ARBA00012959"/>
    </source>
</evidence>
<organism evidence="10 11">
    <name type="scientific">Zostera marina</name>
    <name type="common">Eelgrass</name>
    <dbReference type="NCBI Taxonomy" id="29655"/>
    <lineage>
        <taxon>Eukaryota</taxon>
        <taxon>Viridiplantae</taxon>
        <taxon>Streptophyta</taxon>
        <taxon>Embryophyta</taxon>
        <taxon>Tracheophyta</taxon>
        <taxon>Spermatophyta</taxon>
        <taxon>Magnoliopsida</taxon>
        <taxon>Liliopsida</taxon>
        <taxon>Zosteraceae</taxon>
        <taxon>Zostera</taxon>
    </lineage>
</organism>
<dbReference type="FunFam" id="3.40.50.12780:FF:000003">
    <property type="entry name" value="Long-chain-fatty-acid--CoA ligase FadD"/>
    <property type="match status" value="1"/>
</dbReference>
<name>A0A0K9NPU7_ZOSMR</name>
<keyword evidence="3 10" id="KW-0436">Ligase</keyword>
<proteinExistence type="inferred from homology"/>
<dbReference type="Pfam" id="PF00501">
    <property type="entry name" value="AMP-binding"/>
    <property type="match status" value="1"/>
</dbReference>
<feature type="domain" description="AMP-binding enzyme C-terminal" evidence="9">
    <location>
        <begin position="468"/>
        <end position="543"/>
    </location>
</feature>
<evidence type="ECO:0000256" key="7">
    <source>
        <dbReference type="SAM" id="Phobius"/>
    </source>
</evidence>
<protein>
    <recommendedName>
        <fullName evidence="2">4-coumarate--CoA ligase</fullName>
        <ecNumber evidence="2">6.2.1.12</ecNumber>
    </recommendedName>
</protein>
<reference evidence="11" key="1">
    <citation type="journal article" date="2016" name="Nature">
        <title>The genome of the seagrass Zostera marina reveals angiosperm adaptation to the sea.</title>
        <authorList>
            <person name="Olsen J.L."/>
            <person name="Rouze P."/>
            <person name="Verhelst B."/>
            <person name="Lin Y.-C."/>
            <person name="Bayer T."/>
            <person name="Collen J."/>
            <person name="Dattolo E."/>
            <person name="De Paoli E."/>
            <person name="Dittami S."/>
            <person name="Maumus F."/>
            <person name="Michel G."/>
            <person name="Kersting A."/>
            <person name="Lauritano C."/>
            <person name="Lohaus R."/>
            <person name="Toepel M."/>
            <person name="Tonon T."/>
            <person name="Vanneste K."/>
            <person name="Amirebrahimi M."/>
            <person name="Brakel J."/>
            <person name="Bostroem C."/>
            <person name="Chovatia M."/>
            <person name="Grimwood J."/>
            <person name="Jenkins J.W."/>
            <person name="Jueterbock A."/>
            <person name="Mraz A."/>
            <person name="Stam W.T."/>
            <person name="Tice H."/>
            <person name="Bornberg-Bauer E."/>
            <person name="Green P.J."/>
            <person name="Pearson G.A."/>
            <person name="Procaccini G."/>
            <person name="Duarte C.M."/>
            <person name="Schmutz J."/>
            <person name="Reusch T.B.H."/>
            <person name="Van de Peer Y."/>
        </authorList>
    </citation>
    <scope>NUCLEOTIDE SEQUENCE [LARGE SCALE GENOMIC DNA]</scope>
    <source>
        <strain evidence="11">cv. Finnish</strain>
    </source>
</reference>
<dbReference type="InterPro" id="IPR000873">
    <property type="entry name" value="AMP-dep_synth/lig_dom"/>
</dbReference>
<dbReference type="Gene3D" id="3.30.300.30">
    <property type="match status" value="1"/>
</dbReference>
<evidence type="ECO:0000256" key="3">
    <source>
        <dbReference type="ARBA" id="ARBA00022598"/>
    </source>
</evidence>
<evidence type="ECO:0000256" key="4">
    <source>
        <dbReference type="ARBA" id="ARBA00022741"/>
    </source>
</evidence>
<sequence length="557" mass="61213">MPKFGDRIHQSSRPAINSQIPSDPDHLSLVSFLLDRTSSFPDRHALVDAATGRTLTFFDLHSSIRRVSHNLIARHGVKKKDVILIFSPNSVDFMVAFLGIVASGAIATTVNPQYTVAELKKQVDDSGAILVFTVPELWDKVRVLNIPTVMISTGNTRVSAFAMADSSVPVTHFNDLLEEDFEDSIHQGDGLDITLSNQNHDKDGVAALLYSSGTTGVNKGVVLTHTNFISSALMVMTTLDSRGELPNTWLCFLPMFHIFGLCIVAFTSLCLGNTLVVMEKFKMEQMLTLVERYKVDDVFMVPPVMIALAKQGNVTRFDLSSLRRLFCGAAPLGKDILDKLASMYPKTKLIQGYGLTESCGIITLVDPEMDAICNGSTGTLVSGVEGKVISTDTLESLPPNELGELCFRGPNIMQGYFNNIEATALTLDKEGWLHSGDLGYFDDEGRLYVVDRIKELIKYKGFQVAPAELEGLLISHPEIVDAVVIPLPDDEAGEVPIAYVVRSAKSSVTEKDVKFFIAKQVAPFKRLHKVSFVKSVPKSASGKILRREMIRKVRSKL</sequence>
<keyword evidence="11" id="KW-1185">Reference proteome</keyword>
<feature type="transmembrane region" description="Helical" evidence="7">
    <location>
        <begin position="255"/>
        <end position="277"/>
    </location>
</feature>
<dbReference type="InterPro" id="IPR045851">
    <property type="entry name" value="AMP-bd_C_sf"/>
</dbReference>
<feature type="domain" description="AMP-dependent synthetase/ligase" evidence="8">
    <location>
        <begin position="38"/>
        <end position="417"/>
    </location>
</feature>
<dbReference type="PANTHER" id="PTHR24096:SF425">
    <property type="entry name" value="4-COUMARATE--COA LIGASE-LIKE 7"/>
    <property type="match status" value="1"/>
</dbReference>
<dbReference type="GO" id="GO:0009698">
    <property type="term" value="P:phenylpropanoid metabolic process"/>
    <property type="evidence" value="ECO:0007669"/>
    <property type="project" value="UniProtKB-ARBA"/>
</dbReference>
<evidence type="ECO:0000256" key="5">
    <source>
        <dbReference type="ARBA" id="ARBA00022840"/>
    </source>
</evidence>
<evidence type="ECO:0000313" key="10">
    <source>
        <dbReference type="EMBL" id="KMZ58010.1"/>
    </source>
</evidence>
<dbReference type="EMBL" id="LFYR01001978">
    <property type="protein sequence ID" value="KMZ58010.1"/>
    <property type="molecule type" value="Genomic_DNA"/>
</dbReference>
<evidence type="ECO:0000256" key="6">
    <source>
        <dbReference type="ARBA" id="ARBA00034252"/>
    </source>
</evidence>
<comment type="similarity">
    <text evidence="1">Belongs to the ATP-dependent AMP-binding enzyme family.</text>
</comment>
<dbReference type="STRING" id="29655.A0A0K9NPU7"/>
<dbReference type="OMA" id="PFNWALD"/>